<dbReference type="EMBL" id="QSTW01000017">
    <property type="protein sequence ID" value="RGM88740.1"/>
    <property type="molecule type" value="Genomic_DNA"/>
</dbReference>
<sequence>MQDTHFPSFIFSLLTRILEKHFEGEKSSQINKKYKKLISKAFAAFFIFRIRTVDFSGKKPMDFKVKTYISGRRDVKDARMEELYVKVSLGKIRCNLKTEKFYNGKR</sequence>
<dbReference type="Proteomes" id="UP000260814">
    <property type="component" value="Unassembled WGS sequence"/>
</dbReference>
<evidence type="ECO:0000313" key="2">
    <source>
        <dbReference type="Proteomes" id="UP000260814"/>
    </source>
</evidence>
<proteinExistence type="predicted"/>
<reference evidence="1 2" key="1">
    <citation type="submission" date="2018-08" db="EMBL/GenBank/DDBJ databases">
        <title>A genome reference for cultivated species of the human gut microbiota.</title>
        <authorList>
            <person name="Zou Y."/>
            <person name="Xue W."/>
            <person name="Luo G."/>
        </authorList>
    </citation>
    <scope>NUCLEOTIDE SEQUENCE [LARGE SCALE GENOMIC DNA]</scope>
    <source>
        <strain evidence="1 2">OM06-2</strain>
    </source>
</reference>
<name>A0A3E4Z641_9BACT</name>
<evidence type="ECO:0000313" key="1">
    <source>
        <dbReference type="EMBL" id="RGM88740.1"/>
    </source>
</evidence>
<accession>A0A3E4Z641</accession>
<protein>
    <submittedName>
        <fullName evidence="1">Uncharacterized protein</fullName>
    </submittedName>
</protein>
<organism evidence="1 2">
    <name type="scientific">Phocaeicola plebeius</name>
    <dbReference type="NCBI Taxonomy" id="310297"/>
    <lineage>
        <taxon>Bacteria</taxon>
        <taxon>Pseudomonadati</taxon>
        <taxon>Bacteroidota</taxon>
        <taxon>Bacteroidia</taxon>
        <taxon>Bacteroidales</taxon>
        <taxon>Bacteroidaceae</taxon>
        <taxon>Phocaeicola</taxon>
    </lineage>
</organism>
<comment type="caution">
    <text evidence="1">The sequence shown here is derived from an EMBL/GenBank/DDBJ whole genome shotgun (WGS) entry which is preliminary data.</text>
</comment>
<dbReference type="AlphaFoldDB" id="A0A3E4Z641"/>
<gene>
    <name evidence="1" type="ORF">DXB87_12375</name>
</gene>